<feature type="domain" description="Histidine-specific methyltransferase SAM-dependent" evidence="3">
    <location>
        <begin position="16"/>
        <end position="311"/>
    </location>
</feature>
<reference evidence="5" key="1">
    <citation type="submission" date="2017-06" db="EMBL/GenBank/DDBJ databases">
        <authorList>
            <person name="Varghese N."/>
            <person name="Submissions S."/>
        </authorList>
    </citation>
    <scope>NUCLEOTIDE SEQUENCE [LARGE SCALE GENOMIC DNA]</scope>
    <source>
        <strain evidence="5">DSM 137</strain>
    </source>
</reference>
<evidence type="ECO:0000259" key="3">
    <source>
        <dbReference type="Pfam" id="PF10017"/>
    </source>
</evidence>
<accession>A0A212RQM9</accession>
<dbReference type="NCBIfam" id="TIGR03438">
    <property type="entry name" value="egtD_ergothio"/>
    <property type="match status" value="1"/>
</dbReference>
<dbReference type="InterPro" id="IPR019257">
    <property type="entry name" value="MeTrfase_dom"/>
</dbReference>
<keyword evidence="5" id="KW-1185">Reference proteome</keyword>
<evidence type="ECO:0000313" key="5">
    <source>
        <dbReference type="Proteomes" id="UP000198418"/>
    </source>
</evidence>
<organism evidence="4 5">
    <name type="scientific">Rhodoblastus acidophilus</name>
    <name type="common">Rhodopseudomonas acidophila</name>
    <dbReference type="NCBI Taxonomy" id="1074"/>
    <lineage>
        <taxon>Bacteria</taxon>
        <taxon>Pseudomonadati</taxon>
        <taxon>Pseudomonadota</taxon>
        <taxon>Alphaproteobacteria</taxon>
        <taxon>Hyphomicrobiales</taxon>
        <taxon>Rhodoblastaceae</taxon>
        <taxon>Rhodoblastus</taxon>
    </lineage>
</organism>
<dbReference type="InterPro" id="IPR035094">
    <property type="entry name" value="EgtD"/>
</dbReference>
<dbReference type="PIRSF" id="PIRSF018005">
    <property type="entry name" value="UCP018005"/>
    <property type="match status" value="1"/>
</dbReference>
<gene>
    <name evidence="4" type="ORF">SAMN06265338_106128</name>
</gene>
<dbReference type="SUPFAM" id="SSF53335">
    <property type="entry name" value="S-adenosyl-L-methionine-dependent methyltransferases"/>
    <property type="match status" value="1"/>
</dbReference>
<evidence type="ECO:0000256" key="1">
    <source>
        <dbReference type="ARBA" id="ARBA00022603"/>
    </source>
</evidence>
<dbReference type="PANTHER" id="PTHR43397:SF1">
    <property type="entry name" value="ERGOTHIONEINE BIOSYNTHESIS PROTEIN 1"/>
    <property type="match status" value="1"/>
</dbReference>
<protein>
    <submittedName>
        <fullName evidence="4">Dimethylhistidine N-methyltransferase</fullName>
    </submittedName>
</protein>
<dbReference type="InterPro" id="IPR051128">
    <property type="entry name" value="EgtD_Methyltrsf_superfamily"/>
</dbReference>
<dbReference type="InterPro" id="IPR029063">
    <property type="entry name" value="SAM-dependent_MTases_sf"/>
</dbReference>
<dbReference type="AlphaFoldDB" id="A0A212RQM9"/>
<dbReference type="OrthoDB" id="5289726at2"/>
<evidence type="ECO:0000313" key="4">
    <source>
        <dbReference type="EMBL" id="SNB74782.1"/>
    </source>
</evidence>
<keyword evidence="1 4" id="KW-0489">Methyltransferase</keyword>
<dbReference type="PANTHER" id="PTHR43397">
    <property type="entry name" value="ERGOTHIONEINE BIOSYNTHESIS PROTEIN 1"/>
    <property type="match status" value="1"/>
</dbReference>
<dbReference type="InterPro" id="IPR017804">
    <property type="entry name" value="MeTrfase_EgtD-like"/>
</dbReference>
<dbReference type="Pfam" id="PF10017">
    <property type="entry name" value="Methyltransf_33"/>
    <property type="match status" value="1"/>
</dbReference>
<keyword evidence="2 4" id="KW-0808">Transferase</keyword>
<sequence>MTDGEVRTRWDEAFCSAVVSGLSRPQKSIPCCWLYDERGSELFEAITRLHDYYPTRAEAEILWRHARDIADFCGEGAVLLEYGAGAGVKAEILIEALRAPRVYAPIDIEAGVLGRTARRIGGRFPGLDVQPILADFTRDFDAPELPQGPRAAFFPGSTIGNLNRREAIAFLSRMRRHVQNGKAVIGVDLKKDRRILLDAYDDGEGVTAAFNLNLLARINRELDGGFPLSRFAHEARWNEADSAVEMHLVSLDSREVAVAGRLFPFKAGDSIHTESSRKYELAMFEAMADEAGWRLARAWRDRGDRFAVFGLEALV</sequence>
<dbReference type="EMBL" id="FYDG01000006">
    <property type="protein sequence ID" value="SNB74782.1"/>
    <property type="molecule type" value="Genomic_DNA"/>
</dbReference>
<dbReference type="Gene3D" id="3.40.50.150">
    <property type="entry name" value="Vaccinia Virus protein VP39"/>
    <property type="match status" value="1"/>
</dbReference>
<name>A0A212RQM9_RHOAC</name>
<dbReference type="GO" id="GO:0032259">
    <property type="term" value="P:methylation"/>
    <property type="evidence" value="ECO:0007669"/>
    <property type="project" value="UniProtKB-KW"/>
</dbReference>
<dbReference type="RefSeq" id="WP_088521140.1">
    <property type="nucleotide sequence ID" value="NZ_FYDG01000006.1"/>
</dbReference>
<dbReference type="Proteomes" id="UP000198418">
    <property type="component" value="Unassembled WGS sequence"/>
</dbReference>
<evidence type="ECO:0000256" key="2">
    <source>
        <dbReference type="ARBA" id="ARBA00022679"/>
    </source>
</evidence>
<proteinExistence type="predicted"/>
<dbReference type="GO" id="GO:0008168">
    <property type="term" value="F:methyltransferase activity"/>
    <property type="evidence" value="ECO:0007669"/>
    <property type="project" value="UniProtKB-KW"/>
</dbReference>